<dbReference type="CDD" id="cd13690">
    <property type="entry name" value="PBP2_GluB"/>
    <property type="match status" value="1"/>
</dbReference>
<evidence type="ECO:0000256" key="2">
    <source>
        <dbReference type="ARBA" id="ARBA00022448"/>
    </source>
</evidence>
<dbReference type="AlphaFoldDB" id="A0A0R1R7J3"/>
<reference evidence="7 8" key="1">
    <citation type="journal article" date="2015" name="Genome Announc.">
        <title>Expanding the biotechnology potential of lactobacilli through comparative genomics of 213 strains and associated genera.</title>
        <authorList>
            <person name="Sun Z."/>
            <person name="Harris H.M."/>
            <person name="McCann A."/>
            <person name="Guo C."/>
            <person name="Argimon S."/>
            <person name="Zhang W."/>
            <person name="Yang X."/>
            <person name="Jeffery I.B."/>
            <person name="Cooney J.C."/>
            <person name="Kagawa T.F."/>
            <person name="Liu W."/>
            <person name="Song Y."/>
            <person name="Salvetti E."/>
            <person name="Wrobel A."/>
            <person name="Rasinkangas P."/>
            <person name="Parkhill J."/>
            <person name="Rea M.C."/>
            <person name="O'Sullivan O."/>
            <person name="Ritari J."/>
            <person name="Douillard F.P."/>
            <person name="Paul Ross R."/>
            <person name="Yang R."/>
            <person name="Briner A.E."/>
            <person name="Felis G.E."/>
            <person name="de Vos W.M."/>
            <person name="Barrangou R."/>
            <person name="Klaenhammer T.R."/>
            <person name="Caufield P.W."/>
            <person name="Cui Y."/>
            <person name="Zhang H."/>
            <person name="O'Toole P.W."/>
        </authorList>
    </citation>
    <scope>NUCLEOTIDE SEQUENCE [LARGE SCALE GENOMIC DNA]</scope>
    <source>
        <strain evidence="7 8">DSM 15814</strain>
    </source>
</reference>
<keyword evidence="2" id="KW-0813">Transport</keyword>
<dbReference type="GO" id="GO:0005576">
    <property type="term" value="C:extracellular region"/>
    <property type="evidence" value="ECO:0007669"/>
    <property type="project" value="TreeGrafter"/>
</dbReference>
<organism evidence="7 8">
    <name type="scientific">Furfurilactobacillus rossiae DSM 15814</name>
    <dbReference type="NCBI Taxonomy" id="1114972"/>
    <lineage>
        <taxon>Bacteria</taxon>
        <taxon>Bacillati</taxon>
        <taxon>Bacillota</taxon>
        <taxon>Bacilli</taxon>
        <taxon>Lactobacillales</taxon>
        <taxon>Lactobacillaceae</taxon>
        <taxon>Furfurilactobacillus</taxon>
    </lineage>
</organism>
<dbReference type="RefSeq" id="WP_017261428.1">
    <property type="nucleotide sequence ID" value="NZ_AUAW01000031.1"/>
</dbReference>
<accession>A0A0R1R7J3</accession>
<dbReference type="STRING" id="1114972.FD35_GL001839"/>
<dbReference type="GO" id="GO:0030288">
    <property type="term" value="C:outer membrane-bounded periplasmic space"/>
    <property type="evidence" value="ECO:0007669"/>
    <property type="project" value="TreeGrafter"/>
</dbReference>
<dbReference type="InterPro" id="IPR001320">
    <property type="entry name" value="Iontro_rcpt_C"/>
</dbReference>
<evidence type="ECO:0000313" key="8">
    <source>
        <dbReference type="Proteomes" id="UP000051999"/>
    </source>
</evidence>
<keyword evidence="8" id="KW-1185">Reference proteome</keyword>
<dbReference type="InterPro" id="IPR001638">
    <property type="entry name" value="Solute-binding_3/MltF_N"/>
</dbReference>
<feature type="domain" description="Solute-binding protein family 3/N-terminal" evidence="5">
    <location>
        <begin position="42"/>
        <end position="266"/>
    </location>
</feature>
<feature type="chain" id="PRO_5038922786" evidence="4">
    <location>
        <begin position="26"/>
        <end position="276"/>
    </location>
</feature>
<evidence type="ECO:0000256" key="1">
    <source>
        <dbReference type="ARBA" id="ARBA00010333"/>
    </source>
</evidence>
<dbReference type="GO" id="GO:0006865">
    <property type="term" value="P:amino acid transport"/>
    <property type="evidence" value="ECO:0007669"/>
    <property type="project" value="TreeGrafter"/>
</dbReference>
<proteinExistence type="inferred from homology"/>
<protein>
    <submittedName>
        <fullName evidence="7">Glutamine abc transporter, substrate binding protein</fullName>
    </submittedName>
</protein>
<feature type="domain" description="Ionotropic glutamate receptor C-terminal" evidence="6">
    <location>
        <begin position="42"/>
        <end position="265"/>
    </location>
</feature>
<dbReference type="GO" id="GO:0015276">
    <property type="term" value="F:ligand-gated monoatomic ion channel activity"/>
    <property type="evidence" value="ECO:0007669"/>
    <property type="project" value="InterPro"/>
</dbReference>
<dbReference type="eggNOG" id="COG0834">
    <property type="taxonomic scope" value="Bacteria"/>
</dbReference>
<evidence type="ECO:0000259" key="5">
    <source>
        <dbReference type="SMART" id="SM00062"/>
    </source>
</evidence>
<evidence type="ECO:0000313" key="7">
    <source>
        <dbReference type="EMBL" id="KRL52748.1"/>
    </source>
</evidence>
<name>A0A0R1R7J3_9LACO</name>
<dbReference type="Proteomes" id="UP000051999">
    <property type="component" value="Unassembled WGS sequence"/>
</dbReference>
<feature type="signal peptide" evidence="4">
    <location>
        <begin position="1"/>
        <end position="25"/>
    </location>
</feature>
<keyword evidence="3 4" id="KW-0732">Signal</keyword>
<comment type="caution">
    <text evidence="7">The sequence shown here is derived from an EMBL/GenBank/DDBJ whole genome shotgun (WGS) entry which is preliminary data.</text>
</comment>
<dbReference type="PROSITE" id="PS51257">
    <property type="entry name" value="PROKAR_LIPOPROTEIN"/>
    <property type="match status" value="1"/>
</dbReference>
<dbReference type="Gene3D" id="3.40.190.10">
    <property type="entry name" value="Periplasmic binding protein-like II"/>
    <property type="match status" value="2"/>
</dbReference>
<evidence type="ECO:0000256" key="3">
    <source>
        <dbReference type="ARBA" id="ARBA00022729"/>
    </source>
</evidence>
<gene>
    <name evidence="7" type="ORF">FD35_GL001839</name>
</gene>
<dbReference type="SUPFAM" id="SSF53850">
    <property type="entry name" value="Periplasmic binding protein-like II"/>
    <property type="match status" value="1"/>
</dbReference>
<evidence type="ECO:0000259" key="6">
    <source>
        <dbReference type="SMART" id="SM00079"/>
    </source>
</evidence>
<dbReference type="InterPro" id="IPR051455">
    <property type="entry name" value="Bact_solute-bind_prot3"/>
</dbReference>
<evidence type="ECO:0000256" key="4">
    <source>
        <dbReference type="SAM" id="SignalP"/>
    </source>
</evidence>
<dbReference type="SMART" id="SM00079">
    <property type="entry name" value="PBPe"/>
    <property type="match status" value="1"/>
</dbReference>
<dbReference type="PANTHER" id="PTHR30085:SF6">
    <property type="entry name" value="ABC TRANSPORTER GLUTAMINE-BINDING PROTEIN GLNH"/>
    <property type="match status" value="1"/>
</dbReference>
<dbReference type="GO" id="GO:0016020">
    <property type="term" value="C:membrane"/>
    <property type="evidence" value="ECO:0007669"/>
    <property type="project" value="InterPro"/>
</dbReference>
<comment type="similarity">
    <text evidence="1">Belongs to the bacterial solute-binding protein 3 family.</text>
</comment>
<dbReference type="OrthoDB" id="115856at2"/>
<dbReference type="Pfam" id="PF00497">
    <property type="entry name" value="SBP_bac_3"/>
    <property type="match status" value="1"/>
</dbReference>
<dbReference type="EMBL" id="AZFF01000032">
    <property type="protein sequence ID" value="KRL52748.1"/>
    <property type="molecule type" value="Genomic_DNA"/>
</dbReference>
<sequence>MKKQFRLATLLVALGALMLTLSGCGKSLSQQDVLQNDRKANTITWGVKADTKLFGLMDVRDNQIKGFDVDMAKHITRHILGKKGKAKFIQVTSQSRIPLLKNGNIDAIIATMTITPQREKVVGFSNSYFDAGQSLLVPNGSKIKNVSDLNKSGTTVLGVVGANSVQNIKKFAPKARVLELQDYAQALTSLKAGQGVALTTDNGILYGMAVQNPGFKVVGGTFTREPYGVAVNKGQKPFTNEVNKAIKEMEADGEYNQLIKKWFGNVPGFNYKELER</sequence>
<dbReference type="PANTHER" id="PTHR30085">
    <property type="entry name" value="AMINO ACID ABC TRANSPORTER PERMEASE"/>
    <property type="match status" value="1"/>
</dbReference>
<dbReference type="PATRIC" id="fig|1114972.6.peg.1876"/>
<dbReference type="SMART" id="SM00062">
    <property type="entry name" value="PBPb"/>
    <property type="match status" value="1"/>
</dbReference>